<feature type="domain" description="SLH" evidence="4">
    <location>
        <begin position="2041"/>
        <end position="2104"/>
    </location>
</feature>
<dbReference type="STRING" id="415015.SAMN05660462_00548"/>
<dbReference type="Gene3D" id="2.60.220.30">
    <property type="match status" value="1"/>
</dbReference>
<dbReference type="InterPro" id="IPR059177">
    <property type="entry name" value="GH29D-like_dom"/>
</dbReference>
<reference evidence="6" key="1">
    <citation type="submission" date="2016-10" db="EMBL/GenBank/DDBJ databases">
        <authorList>
            <person name="Varghese N."/>
            <person name="Submissions S."/>
        </authorList>
    </citation>
    <scope>NUCLEOTIDE SEQUENCE [LARGE SCALE GENOMIC DNA]</scope>
    <source>
        <strain evidence="6">DSM 21650</strain>
    </source>
</reference>
<dbReference type="InterPro" id="IPR045939">
    <property type="entry name" value="YhcR_N"/>
</dbReference>
<dbReference type="InterPro" id="IPR016195">
    <property type="entry name" value="Pol/histidinol_Pase-like"/>
</dbReference>
<dbReference type="InterPro" id="IPR013783">
    <property type="entry name" value="Ig-like_fold"/>
</dbReference>
<organism evidence="5 6">
    <name type="scientific">Proteiniborus ethanoligenes</name>
    <dbReference type="NCBI Taxonomy" id="415015"/>
    <lineage>
        <taxon>Bacteria</taxon>
        <taxon>Bacillati</taxon>
        <taxon>Bacillota</taxon>
        <taxon>Clostridia</taxon>
        <taxon>Eubacteriales</taxon>
        <taxon>Proteiniborus</taxon>
    </lineage>
</organism>
<dbReference type="RefSeq" id="WP_091726881.1">
    <property type="nucleotide sequence ID" value="NZ_FNQE01000004.1"/>
</dbReference>
<dbReference type="EMBL" id="FNQE01000004">
    <property type="protein sequence ID" value="SDY65184.1"/>
    <property type="molecule type" value="Genomic_DNA"/>
</dbReference>
<evidence type="ECO:0000313" key="6">
    <source>
        <dbReference type="Proteomes" id="UP000198625"/>
    </source>
</evidence>
<feature type="chain" id="PRO_5038697392" evidence="3">
    <location>
        <begin position="25"/>
        <end position="2163"/>
    </location>
</feature>
<dbReference type="CDD" id="cd04486">
    <property type="entry name" value="YhcR_OBF_like"/>
    <property type="match status" value="1"/>
</dbReference>
<protein>
    <submittedName>
        <fullName evidence="5">S-layer homology domain-containing protein</fullName>
    </submittedName>
</protein>
<dbReference type="Pfam" id="PF00395">
    <property type="entry name" value="SLH"/>
    <property type="match status" value="3"/>
</dbReference>
<sequence>MKKKTTKFLSLFFVFLLTFTSVFSFVPAAMNRADAAPQTYVETFDNFPETTSSYKTGTFVGQNGITWNYSGARGLLVESGVDYSIDGKGIMFRRPSDNPSISATIDGGIKDFSVDTKKAMTGSGKREIELLINEQSKGKFTLDNSNTDVQKFMVNDINIGGEFKLEIKFIGAASGGQTIIDNITWTSYDSGGPGEDPTPKVSPVTANPTPGAVEAGTKISLSTSTDDSTVHYAVYKDSSSPLYEDAIFKIYTTPIEVNEPLTIKAYATKSGYEDSDMKEFSYTIKPPVILEEIATARAKDNGQEVIVQGIVTGLIGNNAFIQDNTAGIYLFNGSNNISDLVVGNEVKVKGKLGEFNNLKQISNVELLEVVSTGNELPSPKLATLPLNESLESQLVKVENLSLTVVPADKESNYSLTATDGTNNIDLRIDTSINPKIPSSNFKVGDVVTVIANVGQYRENYQLMIRTINDIVVDQSANTVKPVTATPAPGTVEIDTDVSLSTVTEGATIYYTIDGSEPTQDSTEYTTPIKIDKDTTIKAIAIKEDMKNSIISTFKYTIPAEAPGDGEGDGTWANPFTVAQSILIQDKSVKSVKGYIVGVPTSQTTVQFENFTSDTALAIADTPGETDTNKMLYIQLGSPFRPGFALKDHPERKGMYIRVTGSLENYFSTHSGIKAITQLEQMHTGPDETPPVITHTKAADGNIYEDLTIAATVTDDRNVASVKLYYRTKGQPEYKSLNMTLKNNLYEATILKSDLNIAGLEYYIEASDGANIKTSPEEKSTPYEVLISNTDIVPPVITNLTPARGTSTDDNLRPIISAEYSDNVGINKDSIKLYLDGQDVTKDSVITESKVVYTPKADLEIGRHLVRLEVSDNAPTPQKSIVEWDFYVGTRSFNFYFGQLHSHTNLSDGTGSIDDAFGFARDRAKADFFAVTDHSNWFDNEKDLMNESITAVSQSNSDKWKTINTKAVEYSRDGSFVGIPGYEMTWSGGTGGWGHINTFNTPWFASRSNSKMNLQAYYNKIAQWPESINQLNHPGKTFGDFADFGFYSPTVDNVVQLIEVGNGEGPIRGSGYFPSYEYYTRALDKGWHLAPSNNQDNHKGNWILANTARTVIVAEALTRDSLYDGIRDLRVYSTEDNNLEIMYKINDQIMGSQLGRADKLNVSISIVDPDAGDNIAKVELISDGGAVSASKTFNSNIVEWNFELDPRFSYYYVRVTQADKDIAVTAPIWVGEVSAFGLSNIEVSQSLTEVNTSIDISATVFNNESKMLTEAVVDFYVDSIKPENKIGSSIVNNIGQGATALAKVTWKPNRAGEYNIYAVANIQGIDKQFTISTKLEVVPKGSATKVMIDYAHSNHYVNGDYAGMVLTLTEMLKSKNMIMVENHDTLTDEVLEGISILVITSPQPRDKGEVKRSKLSDEEIQAVKKFTDRGGSLIVTSRANYGDGTGDYQNSVQGNKLLNAIGSNIIFNSDQVVDPVTNGGQAYRLYFNTYTSTKYNLTSGLDDKDLYSFYSGCSILLKDGGDAKNVDFLVKGHSTTKNDNAGNTPTGFISTEEGNVYALAAEVLPSGGKLIVSGTTFFSDFEMSGDNRYSNIQIADQILDWLEPELKVEVKTIKEIRAGMPENFGELFSIEGRITSMSEAYSKENNLNNAFFEVIYVQDETGGITVFGVSQTKLPLGTKVRLIGTAGEYEGDYQLQIRNEEKHLIVLEDPIVEVAPKVMSTKDSMLKTNEGWLVKVQGKVTRIDKGSLYINDGSGVARIYLNGYIGVKNGTAETLGKWDSTIKVGDIVSAIGLASKDPEGARLRVRDAAEIVKVSDGQLDPGTPTDPEYPEETKKPDKPKEDKAQLPKVEKEIKALSGGKLEIENIVVLEIPADALQEDVKVIIEKAIDIPAYNAIELASEVYRFIAGESNKFHKPVTITFRYEKEKVKDESKLGIYYYHEGRSEWIYIGGVVNSSNSTISAQVDHFTNFAVFENTNLATLTDMTNHWSQEFVYRLLGMEIVSGVKQSDGTYKYNPQDNITREQFAKLIATALNLKLEDNPVLAFKDANEIQAWARPYVAAAYKAGIISGSKDAQGNVYFNPSKNITRAEIATMIGRSLERYSARELSFADKDNIPAWALEYIKTAVDNGILSGYPDNTFKPNNSASRAEAAKIIYMLLRVMGI</sequence>
<evidence type="ECO:0000256" key="1">
    <source>
        <dbReference type="ARBA" id="ARBA00022737"/>
    </source>
</evidence>
<dbReference type="Proteomes" id="UP000198625">
    <property type="component" value="Unassembled WGS sequence"/>
</dbReference>
<name>A0A1H3LMK0_9FIRM</name>
<dbReference type="SUPFAM" id="SSF89550">
    <property type="entry name" value="PHP domain-like"/>
    <property type="match status" value="1"/>
</dbReference>
<keyword evidence="1" id="KW-0677">Repeat</keyword>
<dbReference type="Pfam" id="PF13290">
    <property type="entry name" value="CHB_HEX_C_1"/>
    <property type="match status" value="2"/>
</dbReference>
<dbReference type="Gene3D" id="2.60.40.10">
    <property type="entry name" value="Immunoglobulins"/>
    <property type="match status" value="1"/>
</dbReference>
<dbReference type="InterPro" id="IPR001119">
    <property type="entry name" value="SLH_dom"/>
</dbReference>
<evidence type="ECO:0000313" key="5">
    <source>
        <dbReference type="EMBL" id="SDY65184.1"/>
    </source>
</evidence>
<feature type="domain" description="SLH" evidence="4">
    <location>
        <begin position="2105"/>
        <end position="2163"/>
    </location>
</feature>
<feature type="domain" description="SLH" evidence="4">
    <location>
        <begin position="1975"/>
        <end position="2040"/>
    </location>
</feature>
<feature type="signal peptide" evidence="3">
    <location>
        <begin position="1"/>
        <end position="24"/>
    </location>
</feature>
<dbReference type="OrthoDB" id="9801679at2"/>
<feature type="compositionally biased region" description="Basic and acidic residues" evidence="2">
    <location>
        <begin position="1830"/>
        <end position="1845"/>
    </location>
</feature>
<gene>
    <name evidence="5" type="ORF">SAMN05660462_00548</name>
</gene>
<evidence type="ECO:0000256" key="2">
    <source>
        <dbReference type="SAM" id="MobiDB-lite"/>
    </source>
</evidence>
<proteinExistence type="predicted"/>
<feature type="region of interest" description="Disordered" evidence="2">
    <location>
        <begin position="1813"/>
        <end position="1845"/>
    </location>
</feature>
<keyword evidence="3" id="KW-0732">Signal</keyword>
<dbReference type="PANTHER" id="PTHR43308">
    <property type="entry name" value="OUTER MEMBRANE PROTEIN ALPHA-RELATED"/>
    <property type="match status" value="1"/>
</dbReference>
<accession>A0A1H3LMK0</accession>
<dbReference type="NCBIfam" id="NF038032">
    <property type="entry name" value="CehA_McbA_metalo"/>
    <property type="match status" value="1"/>
</dbReference>
<evidence type="ECO:0000256" key="3">
    <source>
        <dbReference type="SAM" id="SignalP"/>
    </source>
</evidence>
<dbReference type="Pfam" id="PF19886">
    <property type="entry name" value="DUF6359"/>
    <property type="match status" value="1"/>
</dbReference>
<dbReference type="InterPro" id="IPR051465">
    <property type="entry name" value="Cell_Envelope_Struct_Comp"/>
</dbReference>
<dbReference type="PROSITE" id="PS51272">
    <property type="entry name" value="SLH"/>
    <property type="match status" value="3"/>
</dbReference>
<dbReference type="Gene3D" id="3.20.20.140">
    <property type="entry name" value="Metal-dependent hydrolases"/>
    <property type="match status" value="1"/>
</dbReference>
<evidence type="ECO:0000259" key="4">
    <source>
        <dbReference type="PROSITE" id="PS51272"/>
    </source>
</evidence>
<keyword evidence="6" id="KW-1185">Reference proteome</keyword>